<protein>
    <recommendedName>
        <fullName evidence="3">Flagellar FliJ protein</fullName>
    </recommendedName>
</protein>
<dbReference type="EMBL" id="UINC01019180">
    <property type="protein sequence ID" value="SVA81087.1"/>
    <property type="molecule type" value="Genomic_DNA"/>
</dbReference>
<keyword evidence="1" id="KW-0175">Coiled coil</keyword>
<evidence type="ECO:0008006" key="3">
    <source>
        <dbReference type="Google" id="ProtNLM"/>
    </source>
</evidence>
<accession>A0A381YX84</accession>
<gene>
    <name evidence="2" type="ORF">METZ01_LOCUS133941</name>
</gene>
<feature type="coiled-coil region" evidence="1">
    <location>
        <begin position="113"/>
        <end position="141"/>
    </location>
</feature>
<evidence type="ECO:0000256" key="1">
    <source>
        <dbReference type="SAM" id="Coils"/>
    </source>
</evidence>
<sequence length="147" mass="17747">MNIFRTLEEENLIKKDLELQKKGRKLNELSKFIEEKIIEFNLNIGKTNLKEVSKHAKLIEIKYTYLTSLIRDIELKIKKSEEIEKNCLEKVNQKIKYIEDLQKNLNNSVILRNNNLKQKELMLIKKEKELEKKEKDLLERQKFLFNN</sequence>
<organism evidence="2">
    <name type="scientific">marine metagenome</name>
    <dbReference type="NCBI Taxonomy" id="408172"/>
    <lineage>
        <taxon>unclassified sequences</taxon>
        <taxon>metagenomes</taxon>
        <taxon>ecological metagenomes</taxon>
    </lineage>
</organism>
<proteinExistence type="predicted"/>
<reference evidence="2" key="1">
    <citation type="submission" date="2018-05" db="EMBL/GenBank/DDBJ databases">
        <authorList>
            <person name="Lanie J.A."/>
            <person name="Ng W.-L."/>
            <person name="Kazmierczak K.M."/>
            <person name="Andrzejewski T.M."/>
            <person name="Davidsen T.M."/>
            <person name="Wayne K.J."/>
            <person name="Tettelin H."/>
            <person name="Glass J.I."/>
            <person name="Rusch D."/>
            <person name="Podicherti R."/>
            <person name="Tsui H.-C.T."/>
            <person name="Winkler M.E."/>
        </authorList>
    </citation>
    <scope>NUCLEOTIDE SEQUENCE</scope>
</reference>
<name>A0A381YX84_9ZZZZ</name>
<evidence type="ECO:0000313" key="2">
    <source>
        <dbReference type="EMBL" id="SVA81087.1"/>
    </source>
</evidence>
<dbReference type="AlphaFoldDB" id="A0A381YX84"/>